<proteinExistence type="predicted"/>
<gene>
    <name evidence="1" type="ORF">JCM19239_1361</name>
</gene>
<dbReference type="EMBL" id="BBMS01000141">
    <property type="protein sequence ID" value="GAL31237.1"/>
    <property type="molecule type" value="Genomic_DNA"/>
</dbReference>
<protein>
    <submittedName>
        <fullName evidence="1">Phage tail sheath monomer</fullName>
    </submittedName>
</protein>
<reference evidence="2" key="1">
    <citation type="submission" date="2014-09" db="EMBL/GenBank/DDBJ databases">
        <title>Vibrio variabilis JCM 19239. (C206) whole genome shotgun sequence.</title>
        <authorList>
            <person name="Sawabe T."/>
            <person name="Meirelles P."/>
            <person name="Nakanishi M."/>
            <person name="Sayaka M."/>
            <person name="Hattori M."/>
            <person name="Ohkuma M."/>
        </authorList>
    </citation>
    <scope>NUCLEOTIDE SEQUENCE [LARGE SCALE GENOMIC DNA]</scope>
    <source>
        <strain evidence="2">JCM 19239</strain>
    </source>
</reference>
<keyword evidence="2" id="KW-1185">Reference proteome</keyword>
<comment type="caution">
    <text evidence="1">The sequence shown here is derived from an EMBL/GenBank/DDBJ whole genome shotgun (WGS) entry which is preliminary data.</text>
</comment>
<accession>A0ABQ0JR61</accession>
<evidence type="ECO:0000313" key="2">
    <source>
        <dbReference type="Proteomes" id="UP000029223"/>
    </source>
</evidence>
<sequence length="151" mass="15806">MGLCVVVRVEDDADQAQLISNLIGGVDANGAHSGLQALLMAGSTLGIKPRLITVPEYSSLPGVGAAMEAVAQRLRAHPIIEGSKFTFADVVAEGRSYTHAYYVHPRVKLIGNDGLTYERPSSARCLGIFFAAMPSMGIGSPPLTVPSALQA</sequence>
<organism evidence="1 2">
    <name type="scientific">Vibrio variabilis</name>
    <dbReference type="NCBI Taxonomy" id="990271"/>
    <lineage>
        <taxon>Bacteria</taxon>
        <taxon>Pseudomonadati</taxon>
        <taxon>Pseudomonadota</taxon>
        <taxon>Gammaproteobacteria</taxon>
        <taxon>Vibrionales</taxon>
        <taxon>Vibrionaceae</taxon>
        <taxon>Vibrio</taxon>
    </lineage>
</organism>
<dbReference type="Proteomes" id="UP000029223">
    <property type="component" value="Unassembled WGS sequence"/>
</dbReference>
<name>A0ABQ0JR61_9VIBR</name>
<evidence type="ECO:0000313" key="1">
    <source>
        <dbReference type="EMBL" id="GAL31237.1"/>
    </source>
</evidence>